<dbReference type="PANTHER" id="PTHR33337:SF33">
    <property type="entry name" value="CENP-V_GFA DOMAIN-CONTAINING PROTEIN"/>
    <property type="match status" value="1"/>
</dbReference>
<dbReference type="GO" id="GO:0046872">
    <property type="term" value="F:metal ion binding"/>
    <property type="evidence" value="ECO:0007669"/>
    <property type="project" value="UniProtKB-KW"/>
</dbReference>
<evidence type="ECO:0000259" key="5">
    <source>
        <dbReference type="PROSITE" id="PS51891"/>
    </source>
</evidence>
<sequence>MARVPDPITERTNMPDVTLLLEGGCTCGSVRYRLETAPLFVNCCHCSWCQRETGSAFVINALIEAARMTLQKGAPAMVPTPSASGKGQKIWRCENCRVALWSNYFGAGEKVNFVRVGTLDHPAALAPGAHIFTETKLPWVHIPENVPSFVGFYNPAETWPEEARVRMRVLRPGYEEA</sequence>
<evidence type="ECO:0000256" key="3">
    <source>
        <dbReference type="ARBA" id="ARBA00022833"/>
    </source>
</evidence>
<gene>
    <name evidence="6" type="ORF">NUH88_03910</name>
</gene>
<name>A0A9J7AVM1_9PROT</name>
<dbReference type="Pfam" id="PF04828">
    <property type="entry name" value="GFA"/>
    <property type="match status" value="1"/>
</dbReference>
<dbReference type="Gene3D" id="3.90.1590.10">
    <property type="entry name" value="glutathione-dependent formaldehyde- activating enzyme (gfa)"/>
    <property type="match status" value="1"/>
</dbReference>
<dbReference type="PANTHER" id="PTHR33337">
    <property type="entry name" value="GFA DOMAIN-CONTAINING PROTEIN"/>
    <property type="match status" value="1"/>
</dbReference>
<evidence type="ECO:0000313" key="7">
    <source>
        <dbReference type="Proteomes" id="UP001060336"/>
    </source>
</evidence>
<keyword evidence="2" id="KW-0479">Metal-binding</keyword>
<dbReference type="RefSeq" id="WP_257770092.1">
    <property type="nucleotide sequence ID" value="NZ_CP102480.1"/>
</dbReference>
<keyword evidence="3" id="KW-0862">Zinc</keyword>
<comment type="similarity">
    <text evidence="1">Belongs to the Gfa family.</text>
</comment>
<proteinExistence type="inferred from homology"/>
<dbReference type="Proteomes" id="UP001060336">
    <property type="component" value="Chromosome"/>
</dbReference>
<dbReference type="GO" id="GO:0016846">
    <property type="term" value="F:carbon-sulfur lyase activity"/>
    <property type="evidence" value="ECO:0007669"/>
    <property type="project" value="InterPro"/>
</dbReference>
<evidence type="ECO:0000256" key="4">
    <source>
        <dbReference type="ARBA" id="ARBA00023239"/>
    </source>
</evidence>
<dbReference type="KEGG" id="naci:NUH88_03910"/>
<dbReference type="AlphaFoldDB" id="A0A9J7AVM1"/>
<dbReference type="PROSITE" id="PS51891">
    <property type="entry name" value="CENP_V_GFA"/>
    <property type="match status" value="1"/>
</dbReference>
<evidence type="ECO:0000256" key="2">
    <source>
        <dbReference type="ARBA" id="ARBA00022723"/>
    </source>
</evidence>
<evidence type="ECO:0000256" key="1">
    <source>
        <dbReference type="ARBA" id="ARBA00005495"/>
    </source>
</evidence>
<protein>
    <submittedName>
        <fullName evidence="6">GFA family protein</fullName>
    </submittedName>
</protein>
<dbReference type="InterPro" id="IPR006913">
    <property type="entry name" value="CENP-V/GFA"/>
</dbReference>
<accession>A0A9J7AVM1</accession>
<reference evidence="6" key="1">
    <citation type="submission" date="2022-08" db="EMBL/GenBank/DDBJ databases">
        <title>Nisaea acidiphila sp. nov., isolated from a marine algal debris and emended description of the genus Nisaea Urios et al. 2008.</title>
        <authorList>
            <person name="Kwon K."/>
        </authorList>
    </citation>
    <scope>NUCLEOTIDE SEQUENCE</scope>
    <source>
        <strain evidence="6">MEBiC11861</strain>
    </source>
</reference>
<dbReference type="EMBL" id="CP102480">
    <property type="protein sequence ID" value="UUX50850.1"/>
    <property type="molecule type" value="Genomic_DNA"/>
</dbReference>
<dbReference type="SUPFAM" id="SSF51316">
    <property type="entry name" value="Mss4-like"/>
    <property type="match status" value="1"/>
</dbReference>
<feature type="domain" description="CENP-V/GFA" evidence="5">
    <location>
        <begin position="21"/>
        <end position="140"/>
    </location>
</feature>
<keyword evidence="4" id="KW-0456">Lyase</keyword>
<organism evidence="6 7">
    <name type="scientific">Nisaea acidiphila</name>
    <dbReference type="NCBI Taxonomy" id="1862145"/>
    <lineage>
        <taxon>Bacteria</taxon>
        <taxon>Pseudomonadati</taxon>
        <taxon>Pseudomonadota</taxon>
        <taxon>Alphaproteobacteria</taxon>
        <taxon>Rhodospirillales</taxon>
        <taxon>Thalassobaculaceae</taxon>
        <taxon>Nisaea</taxon>
    </lineage>
</organism>
<keyword evidence="7" id="KW-1185">Reference proteome</keyword>
<evidence type="ECO:0000313" key="6">
    <source>
        <dbReference type="EMBL" id="UUX50850.1"/>
    </source>
</evidence>
<dbReference type="InterPro" id="IPR011057">
    <property type="entry name" value="Mss4-like_sf"/>
</dbReference>